<dbReference type="AlphaFoldDB" id="A0AA43BBP3"/>
<dbReference type="InterPro" id="IPR000192">
    <property type="entry name" value="Aminotrans_V_dom"/>
</dbReference>
<keyword evidence="4" id="KW-0663">Pyridoxal phosphate</keyword>
<keyword evidence="3" id="KW-0479">Metal-binding</keyword>
<reference evidence="10" key="1">
    <citation type="submission" date="2022-09" db="EMBL/GenBank/DDBJ databases">
        <title>Intensive care unit water sources are persistently colonized with multi-drug resistant bacteria and are the site of extensive horizontal gene transfer of antibiotic resistance genes.</title>
        <authorList>
            <person name="Diorio-Toth L."/>
        </authorList>
    </citation>
    <scope>NUCLEOTIDE SEQUENCE</scope>
    <source>
        <strain evidence="10">GD03659</strain>
    </source>
</reference>
<comment type="caution">
    <text evidence="10">The sequence shown here is derived from an EMBL/GenBank/DDBJ whole genome shotgun (WGS) entry which is preliminary data.</text>
</comment>
<protein>
    <submittedName>
        <fullName evidence="10">Aminotransferase class V-fold PLP-dependent enzyme</fullName>
    </submittedName>
</protein>
<evidence type="ECO:0000256" key="6">
    <source>
        <dbReference type="ARBA" id="ARBA00023014"/>
    </source>
</evidence>
<dbReference type="Gene3D" id="3.40.640.10">
    <property type="entry name" value="Type I PLP-dependent aspartate aminotransferase-like (Major domain)"/>
    <property type="match status" value="1"/>
</dbReference>
<organism evidence="10 11">
    <name type="scientific">Sphingobium yanoikuyae</name>
    <name type="common">Sphingomonas yanoikuyae</name>
    <dbReference type="NCBI Taxonomy" id="13690"/>
    <lineage>
        <taxon>Bacteria</taxon>
        <taxon>Pseudomonadati</taxon>
        <taxon>Pseudomonadota</taxon>
        <taxon>Alphaproteobacteria</taxon>
        <taxon>Sphingomonadales</taxon>
        <taxon>Sphingomonadaceae</taxon>
        <taxon>Sphingobium</taxon>
    </lineage>
</organism>
<evidence type="ECO:0000256" key="4">
    <source>
        <dbReference type="ARBA" id="ARBA00022898"/>
    </source>
</evidence>
<keyword evidence="10" id="KW-0808">Transferase</keyword>
<feature type="domain" description="Aminotransferase class V" evidence="9">
    <location>
        <begin position="3"/>
        <end position="102"/>
    </location>
</feature>
<proteinExistence type="inferred from homology"/>
<evidence type="ECO:0000256" key="1">
    <source>
        <dbReference type="ARBA" id="ARBA00001933"/>
    </source>
</evidence>
<evidence type="ECO:0000256" key="8">
    <source>
        <dbReference type="RuleBase" id="RU004504"/>
    </source>
</evidence>
<keyword evidence="10" id="KW-0032">Aminotransferase</keyword>
<evidence type="ECO:0000313" key="10">
    <source>
        <dbReference type="EMBL" id="MDH2131082.1"/>
    </source>
</evidence>
<comment type="similarity">
    <text evidence="2">Belongs to the class-V pyridoxal-phosphate-dependent aminotransferase family. NifS/IscS subfamily.</text>
</comment>
<dbReference type="GO" id="GO:0031071">
    <property type="term" value="F:cysteine desulfurase activity"/>
    <property type="evidence" value="ECO:0007669"/>
    <property type="project" value="UniProtKB-EC"/>
</dbReference>
<dbReference type="RefSeq" id="WP_279728105.1">
    <property type="nucleotide sequence ID" value="NZ_JAOCKX010000008.1"/>
</dbReference>
<dbReference type="InterPro" id="IPR020578">
    <property type="entry name" value="Aminotrans_V_PyrdxlP_BS"/>
</dbReference>
<dbReference type="Proteomes" id="UP001162318">
    <property type="component" value="Unassembled WGS sequence"/>
</dbReference>
<comment type="cofactor">
    <cofactor evidence="1 8">
        <name>pyridoxal 5'-phosphate</name>
        <dbReference type="ChEBI" id="CHEBI:597326"/>
    </cofactor>
</comment>
<evidence type="ECO:0000256" key="3">
    <source>
        <dbReference type="ARBA" id="ARBA00022723"/>
    </source>
</evidence>
<keyword evidence="6" id="KW-0411">Iron-sulfur</keyword>
<keyword evidence="5" id="KW-0408">Iron</keyword>
<dbReference type="InterPro" id="IPR015424">
    <property type="entry name" value="PyrdxlP-dep_Trfase"/>
</dbReference>
<accession>A0AA43BBP3</accession>
<dbReference type="SUPFAM" id="SSF53383">
    <property type="entry name" value="PLP-dependent transferases"/>
    <property type="match status" value="1"/>
</dbReference>
<dbReference type="GO" id="GO:0008483">
    <property type="term" value="F:transaminase activity"/>
    <property type="evidence" value="ECO:0007669"/>
    <property type="project" value="UniProtKB-KW"/>
</dbReference>
<dbReference type="PANTHER" id="PTHR11601:SF34">
    <property type="entry name" value="CYSTEINE DESULFURASE"/>
    <property type="match status" value="1"/>
</dbReference>
<evidence type="ECO:0000256" key="2">
    <source>
        <dbReference type="ARBA" id="ARBA00006490"/>
    </source>
</evidence>
<dbReference type="GO" id="GO:0051536">
    <property type="term" value="F:iron-sulfur cluster binding"/>
    <property type="evidence" value="ECO:0007669"/>
    <property type="project" value="UniProtKB-KW"/>
</dbReference>
<comment type="catalytic activity">
    <reaction evidence="7">
        <text>(sulfur carrier)-H + L-cysteine = (sulfur carrier)-SH + L-alanine</text>
        <dbReference type="Rhea" id="RHEA:43892"/>
        <dbReference type="Rhea" id="RHEA-COMP:14737"/>
        <dbReference type="Rhea" id="RHEA-COMP:14739"/>
        <dbReference type="ChEBI" id="CHEBI:29917"/>
        <dbReference type="ChEBI" id="CHEBI:35235"/>
        <dbReference type="ChEBI" id="CHEBI:57972"/>
        <dbReference type="ChEBI" id="CHEBI:64428"/>
        <dbReference type="EC" id="2.8.1.7"/>
    </reaction>
</comment>
<dbReference type="PROSITE" id="PS00595">
    <property type="entry name" value="AA_TRANSFER_CLASS_5"/>
    <property type="match status" value="1"/>
</dbReference>
<name>A0AA43BBP3_SPHYA</name>
<dbReference type="InterPro" id="IPR015421">
    <property type="entry name" value="PyrdxlP-dep_Trfase_major"/>
</dbReference>
<evidence type="ECO:0000313" key="11">
    <source>
        <dbReference type="Proteomes" id="UP001162318"/>
    </source>
</evidence>
<evidence type="ECO:0000256" key="7">
    <source>
        <dbReference type="ARBA" id="ARBA00050776"/>
    </source>
</evidence>
<evidence type="ECO:0000256" key="5">
    <source>
        <dbReference type="ARBA" id="ARBA00023004"/>
    </source>
</evidence>
<dbReference type="EMBL" id="JAOCKX010000008">
    <property type="protein sequence ID" value="MDH2131082.1"/>
    <property type="molecule type" value="Genomic_DNA"/>
</dbReference>
<sequence length="164" mass="17592">MRLAAVDETGIVDLNALEALLGDGVDLASVMAVNYDVRTVQPIADIATTLAQGLDGLYHCDATQAVGSIPPRIGRDFDLATVSAHKVYGPQGIGAILATARLFLFLPSITVVDLQLPIPDRVLGIPNQRSTIRPFGISAWMECRRLPLCRTRSCCRVACPSYAD</sequence>
<gene>
    <name evidence="10" type="ORF">N5J77_08100</name>
</gene>
<dbReference type="Pfam" id="PF00266">
    <property type="entry name" value="Aminotran_5"/>
    <property type="match status" value="1"/>
</dbReference>
<dbReference type="PANTHER" id="PTHR11601">
    <property type="entry name" value="CYSTEINE DESULFURYLASE FAMILY MEMBER"/>
    <property type="match status" value="1"/>
</dbReference>
<dbReference type="GO" id="GO:0046872">
    <property type="term" value="F:metal ion binding"/>
    <property type="evidence" value="ECO:0007669"/>
    <property type="project" value="UniProtKB-KW"/>
</dbReference>
<evidence type="ECO:0000259" key="9">
    <source>
        <dbReference type="Pfam" id="PF00266"/>
    </source>
</evidence>